<keyword evidence="6" id="KW-1185">Reference proteome</keyword>
<evidence type="ECO:0000256" key="3">
    <source>
        <dbReference type="ARBA" id="ARBA00022691"/>
    </source>
</evidence>
<organism evidence="5 6">
    <name type="scientific">Amycolatopsis acididurans</name>
    <dbReference type="NCBI Taxonomy" id="2724524"/>
    <lineage>
        <taxon>Bacteria</taxon>
        <taxon>Bacillati</taxon>
        <taxon>Actinomycetota</taxon>
        <taxon>Actinomycetes</taxon>
        <taxon>Pseudonocardiales</taxon>
        <taxon>Pseudonocardiaceae</taxon>
        <taxon>Amycolatopsis</taxon>
    </lineage>
</organism>
<dbReference type="PANTHER" id="PTHR43464">
    <property type="entry name" value="METHYLTRANSFERASE"/>
    <property type="match status" value="1"/>
</dbReference>
<dbReference type="EMBL" id="JAAXLS010000004">
    <property type="protein sequence ID" value="NKQ53084.1"/>
    <property type="molecule type" value="Genomic_DNA"/>
</dbReference>
<feature type="domain" description="Methyltransferase" evidence="4">
    <location>
        <begin position="52"/>
        <end position="144"/>
    </location>
</feature>
<accession>A0ABX1J0E3</accession>
<dbReference type="Pfam" id="PF13649">
    <property type="entry name" value="Methyltransf_25"/>
    <property type="match status" value="1"/>
</dbReference>
<evidence type="ECO:0000259" key="4">
    <source>
        <dbReference type="Pfam" id="PF13649"/>
    </source>
</evidence>
<keyword evidence="1 5" id="KW-0489">Methyltransferase</keyword>
<proteinExistence type="predicted"/>
<dbReference type="InterPro" id="IPR029063">
    <property type="entry name" value="SAM-dependent_MTases_sf"/>
</dbReference>
<dbReference type="Gene3D" id="3.40.50.150">
    <property type="entry name" value="Vaccinia Virus protein VP39"/>
    <property type="match status" value="1"/>
</dbReference>
<evidence type="ECO:0000313" key="6">
    <source>
        <dbReference type="Proteomes" id="UP000715441"/>
    </source>
</evidence>
<dbReference type="Proteomes" id="UP000715441">
    <property type="component" value="Unassembled WGS sequence"/>
</dbReference>
<dbReference type="InterPro" id="IPR041698">
    <property type="entry name" value="Methyltransf_25"/>
</dbReference>
<evidence type="ECO:0000313" key="5">
    <source>
        <dbReference type="EMBL" id="NKQ53084.1"/>
    </source>
</evidence>
<evidence type="ECO:0000256" key="1">
    <source>
        <dbReference type="ARBA" id="ARBA00022603"/>
    </source>
</evidence>
<dbReference type="GO" id="GO:0032259">
    <property type="term" value="P:methylation"/>
    <property type="evidence" value="ECO:0007669"/>
    <property type="project" value="UniProtKB-KW"/>
</dbReference>
<dbReference type="RefSeq" id="WP_168513658.1">
    <property type="nucleotide sequence ID" value="NZ_JAAXLS010000004.1"/>
</dbReference>
<evidence type="ECO:0000256" key="2">
    <source>
        <dbReference type="ARBA" id="ARBA00022679"/>
    </source>
</evidence>
<dbReference type="CDD" id="cd02440">
    <property type="entry name" value="AdoMet_MTases"/>
    <property type="match status" value="1"/>
</dbReference>
<protein>
    <submittedName>
        <fullName evidence="5">Class I SAM-dependent methyltransferase</fullName>
    </submittedName>
</protein>
<reference evidence="5 6" key="1">
    <citation type="submission" date="2020-04" db="EMBL/GenBank/DDBJ databases">
        <title>Novel species.</title>
        <authorList>
            <person name="Teo W.F.A."/>
            <person name="Lipun K."/>
            <person name="Srisuk N."/>
            <person name="Duangmal K."/>
        </authorList>
    </citation>
    <scope>NUCLEOTIDE SEQUENCE [LARGE SCALE GENOMIC DNA]</scope>
    <source>
        <strain evidence="5 6">K13G38</strain>
    </source>
</reference>
<dbReference type="PANTHER" id="PTHR43464:SF19">
    <property type="entry name" value="UBIQUINONE BIOSYNTHESIS O-METHYLTRANSFERASE, MITOCHONDRIAL"/>
    <property type="match status" value="1"/>
</dbReference>
<comment type="caution">
    <text evidence="5">The sequence shown here is derived from an EMBL/GenBank/DDBJ whole genome shotgun (WGS) entry which is preliminary data.</text>
</comment>
<dbReference type="SUPFAM" id="SSF53335">
    <property type="entry name" value="S-adenosyl-L-methionine-dependent methyltransferases"/>
    <property type="match status" value="1"/>
</dbReference>
<keyword evidence="2" id="KW-0808">Transferase</keyword>
<dbReference type="GO" id="GO:0008168">
    <property type="term" value="F:methyltransferase activity"/>
    <property type="evidence" value="ECO:0007669"/>
    <property type="project" value="UniProtKB-KW"/>
</dbReference>
<keyword evidence="3" id="KW-0949">S-adenosyl-L-methionine</keyword>
<sequence length="226" mass="24976">MSTPDVESLDFDQLYQGNAEIGPAGFVPWDIGEPQPLLVEVEAAGELRGDLLDAGCGLADNALFLGGRGYRVTGIDASPTAIDRARAKARDRGLDVEFAVADATRLDGLDDRFDTVLDSALYHCLNDDEQRAYVTALHRVCRPGATLHLFCRSELLGTAPGPRAVPEHHLRASFREGWEITRLERRTYTTAFTTNMLPEGFPTDVPQDEHGRFLMPVWQLTAVRRP</sequence>
<gene>
    <name evidence="5" type="ORF">HFP15_09335</name>
</gene>
<name>A0ABX1J0E3_9PSEU</name>